<dbReference type="GO" id="GO:0051959">
    <property type="term" value="F:dynein light intermediate chain binding"/>
    <property type="evidence" value="ECO:0007669"/>
    <property type="project" value="InterPro"/>
</dbReference>
<dbReference type="GO" id="GO:0030286">
    <property type="term" value="C:dynein complex"/>
    <property type="evidence" value="ECO:0007669"/>
    <property type="project" value="InterPro"/>
</dbReference>
<reference evidence="3" key="1">
    <citation type="submission" date="2021-11" db="EMBL/GenBank/DDBJ databases">
        <authorList>
            <consortium name="Genoscope - CEA"/>
            <person name="William W."/>
        </authorList>
    </citation>
    <scope>NUCLEOTIDE SEQUENCE</scope>
</reference>
<keyword evidence="1" id="KW-0812">Transmembrane</keyword>
<sequence length="150" mass="17471">MKFIRHKASRRDATLILVLILETHLLYNQVLSDLFQKYVLPSLKYLRDNSKAVVPIVDMALVSGLLKMLEGAIVAETANDRFKLEMVFVFCAIWAFGSALTLSDDGHDNQADFSEWWKSQFKQVRLPTRDTVFDYWLDPISNKFEPWRQN</sequence>
<dbReference type="AlphaFoldDB" id="A0A8J2WSP6"/>
<gene>
    <name evidence="3" type="ORF">PECAL_6P09410</name>
</gene>
<dbReference type="GO" id="GO:0007018">
    <property type="term" value="P:microtubule-based movement"/>
    <property type="evidence" value="ECO:0007669"/>
    <property type="project" value="InterPro"/>
</dbReference>
<keyword evidence="1" id="KW-0472">Membrane</keyword>
<feature type="domain" description="Dynein heavy chain AAA 5 extension" evidence="2">
    <location>
        <begin position="31"/>
        <end position="148"/>
    </location>
</feature>
<evidence type="ECO:0000259" key="2">
    <source>
        <dbReference type="Pfam" id="PF17852"/>
    </source>
</evidence>
<dbReference type="EMBL" id="CAKKNE010000006">
    <property type="protein sequence ID" value="CAH0379325.1"/>
    <property type="molecule type" value="Genomic_DNA"/>
</dbReference>
<dbReference type="InterPro" id="IPR041466">
    <property type="entry name" value="Dynein_AAA5_ext"/>
</dbReference>
<keyword evidence="1" id="KW-1133">Transmembrane helix</keyword>
<protein>
    <recommendedName>
        <fullName evidence="2">Dynein heavy chain AAA 5 extension domain-containing protein</fullName>
    </recommendedName>
</protein>
<feature type="transmembrane region" description="Helical" evidence="1">
    <location>
        <begin position="86"/>
        <end position="103"/>
    </location>
</feature>
<evidence type="ECO:0000313" key="4">
    <source>
        <dbReference type="Proteomes" id="UP000789595"/>
    </source>
</evidence>
<proteinExistence type="predicted"/>
<dbReference type="Gene3D" id="1.10.472.130">
    <property type="match status" value="1"/>
</dbReference>
<organism evidence="3 4">
    <name type="scientific">Pelagomonas calceolata</name>
    <dbReference type="NCBI Taxonomy" id="35677"/>
    <lineage>
        <taxon>Eukaryota</taxon>
        <taxon>Sar</taxon>
        <taxon>Stramenopiles</taxon>
        <taxon>Ochrophyta</taxon>
        <taxon>Pelagophyceae</taxon>
        <taxon>Pelagomonadales</taxon>
        <taxon>Pelagomonadaceae</taxon>
        <taxon>Pelagomonas</taxon>
    </lineage>
</organism>
<dbReference type="GO" id="GO:0045505">
    <property type="term" value="F:dynein intermediate chain binding"/>
    <property type="evidence" value="ECO:0007669"/>
    <property type="project" value="InterPro"/>
</dbReference>
<comment type="caution">
    <text evidence="3">The sequence shown here is derived from an EMBL/GenBank/DDBJ whole genome shotgun (WGS) entry which is preliminary data.</text>
</comment>
<keyword evidence="4" id="KW-1185">Reference proteome</keyword>
<accession>A0A8J2WSP6</accession>
<dbReference type="InterPro" id="IPR026983">
    <property type="entry name" value="DHC"/>
</dbReference>
<dbReference type="Proteomes" id="UP000789595">
    <property type="component" value="Unassembled WGS sequence"/>
</dbReference>
<dbReference type="Pfam" id="PF17852">
    <property type="entry name" value="Dynein_AAA_lid"/>
    <property type="match status" value="1"/>
</dbReference>
<name>A0A8J2WSP6_9STRA</name>
<dbReference type="PANTHER" id="PTHR22878:SF69">
    <property type="entry name" value="DYNEIN HEAVY CHAIN"/>
    <property type="match status" value="1"/>
</dbReference>
<evidence type="ECO:0000313" key="3">
    <source>
        <dbReference type="EMBL" id="CAH0379325.1"/>
    </source>
</evidence>
<feature type="transmembrane region" description="Helical" evidence="1">
    <location>
        <begin position="52"/>
        <end position="74"/>
    </location>
</feature>
<dbReference type="OrthoDB" id="424310at2759"/>
<dbReference type="PANTHER" id="PTHR22878">
    <property type="entry name" value="DYNEIN HEAVY CHAIN 6, AXONEMAL-LIKE-RELATED"/>
    <property type="match status" value="1"/>
</dbReference>
<evidence type="ECO:0000256" key="1">
    <source>
        <dbReference type="SAM" id="Phobius"/>
    </source>
</evidence>
<feature type="non-terminal residue" evidence="3">
    <location>
        <position position="150"/>
    </location>
</feature>